<dbReference type="AlphaFoldDB" id="A0A0C9WGY3"/>
<protein>
    <submittedName>
        <fullName evidence="1">Uncharacterized protein</fullName>
    </submittedName>
</protein>
<evidence type="ECO:0000313" key="2">
    <source>
        <dbReference type="Proteomes" id="UP000054477"/>
    </source>
</evidence>
<dbReference type="HOGENOM" id="CLU_3143300_0_0_1"/>
<dbReference type="Proteomes" id="UP000054477">
    <property type="component" value="Unassembled WGS sequence"/>
</dbReference>
<evidence type="ECO:0000313" key="1">
    <source>
        <dbReference type="EMBL" id="KIJ90244.1"/>
    </source>
</evidence>
<reference evidence="1 2" key="1">
    <citation type="submission" date="2014-04" db="EMBL/GenBank/DDBJ databases">
        <authorList>
            <consortium name="DOE Joint Genome Institute"/>
            <person name="Kuo A."/>
            <person name="Kohler A."/>
            <person name="Nagy L.G."/>
            <person name="Floudas D."/>
            <person name="Copeland A."/>
            <person name="Barry K.W."/>
            <person name="Cichocki N."/>
            <person name="Veneault-Fourrey C."/>
            <person name="LaButti K."/>
            <person name="Lindquist E.A."/>
            <person name="Lipzen A."/>
            <person name="Lundell T."/>
            <person name="Morin E."/>
            <person name="Murat C."/>
            <person name="Sun H."/>
            <person name="Tunlid A."/>
            <person name="Henrissat B."/>
            <person name="Grigoriev I.V."/>
            <person name="Hibbett D.S."/>
            <person name="Martin F."/>
            <person name="Nordberg H.P."/>
            <person name="Cantor M.N."/>
            <person name="Hua S.X."/>
        </authorList>
    </citation>
    <scope>NUCLEOTIDE SEQUENCE [LARGE SCALE GENOMIC DNA]</scope>
    <source>
        <strain evidence="1 2">LaAM-08-1</strain>
    </source>
</reference>
<sequence length="53" mass="5802">MWRHKEGCRAAGPGCCSTSLAYSVALSLGLGSWYNFIVPDGRMRSKQSTFAFV</sequence>
<gene>
    <name evidence="1" type="ORF">K443DRAFT_686875</name>
</gene>
<organism evidence="1 2">
    <name type="scientific">Laccaria amethystina LaAM-08-1</name>
    <dbReference type="NCBI Taxonomy" id="1095629"/>
    <lineage>
        <taxon>Eukaryota</taxon>
        <taxon>Fungi</taxon>
        <taxon>Dikarya</taxon>
        <taxon>Basidiomycota</taxon>
        <taxon>Agaricomycotina</taxon>
        <taxon>Agaricomycetes</taxon>
        <taxon>Agaricomycetidae</taxon>
        <taxon>Agaricales</taxon>
        <taxon>Agaricineae</taxon>
        <taxon>Hydnangiaceae</taxon>
        <taxon>Laccaria</taxon>
    </lineage>
</organism>
<accession>A0A0C9WGY3</accession>
<keyword evidence="2" id="KW-1185">Reference proteome</keyword>
<dbReference type="EMBL" id="KN839239">
    <property type="protein sequence ID" value="KIJ90244.1"/>
    <property type="molecule type" value="Genomic_DNA"/>
</dbReference>
<proteinExistence type="predicted"/>
<reference evidence="2" key="2">
    <citation type="submission" date="2015-01" db="EMBL/GenBank/DDBJ databases">
        <title>Evolutionary Origins and Diversification of the Mycorrhizal Mutualists.</title>
        <authorList>
            <consortium name="DOE Joint Genome Institute"/>
            <consortium name="Mycorrhizal Genomics Consortium"/>
            <person name="Kohler A."/>
            <person name="Kuo A."/>
            <person name="Nagy L.G."/>
            <person name="Floudas D."/>
            <person name="Copeland A."/>
            <person name="Barry K.W."/>
            <person name="Cichocki N."/>
            <person name="Veneault-Fourrey C."/>
            <person name="LaButti K."/>
            <person name="Lindquist E.A."/>
            <person name="Lipzen A."/>
            <person name="Lundell T."/>
            <person name="Morin E."/>
            <person name="Murat C."/>
            <person name="Riley R."/>
            <person name="Ohm R."/>
            <person name="Sun H."/>
            <person name="Tunlid A."/>
            <person name="Henrissat B."/>
            <person name="Grigoriev I.V."/>
            <person name="Hibbett D.S."/>
            <person name="Martin F."/>
        </authorList>
    </citation>
    <scope>NUCLEOTIDE SEQUENCE [LARGE SCALE GENOMIC DNA]</scope>
    <source>
        <strain evidence="2">LaAM-08-1</strain>
    </source>
</reference>
<name>A0A0C9WGY3_9AGAR</name>